<feature type="transmembrane region" description="Helical" evidence="7">
    <location>
        <begin position="219"/>
        <end position="239"/>
    </location>
</feature>
<dbReference type="PANTHER" id="PTHR33048">
    <property type="entry name" value="PTH11-LIKE INTEGRAL MEMBRANE PROTEIN (AFU_ORTHOLOGUE AFUA_5G11245)"/>
    <property type="match status" value="1"/>
</dbReference>
<protein>
    <recommendedName>
        <fullName evidence="8">Rhodopsin domain-containing protein</fullName>
    </recommendedName>
</protein>
<feature type="transmembrane region" description="Helical" evidence="7">
    <location>
        <begin position="20"/>
        <end position="40"/>
    </location>
</feature>
<dbReference type="InterPro" id="IPR052337">
    <property type="entry name" value="SAT4-like"/>
</dbReference>
<dbReference type="InterPro" id="IPR049326">
    <property type="entry name" value="Rhodopsin_dom_fungi"/>
</dbReference>
<feature type="compositionally biased region" description="Basic and acidic residues" evidence="6">
    <location>
        <begin position="294"/>
        <end position="306"/>
    </location>
</feature>
<proteinExistence type="inferred from homology"/>
<dbReference type="Proteomes" id="UP001166286">
    <property type="component" value="Unassembled WGS sequence"/>
</dbReference>
<dbReference type="PANTHER" id="PTHR33048:SF47">
    <property type="entry name" value="INTEGRAL MEMBRANE PROTEIN-RELATED"/>
    <property type="match status" value="1"/>
</dbReference>
<comment type="caution">
    <text evidence="9">The sequence shown here is derived from an EMBL/GenBank/DDBJ whole genome shotgun (WGS) entry which is preliminary data.</text>
</comment>
<feature type="transmembrane region" description="Helical" evidence="7">
    <location>
        <begin position="106"/>
        <end position="124"/>
    </location>
</feature>
<evidence type="ECO:0000256" key="5">
    <source>
        <dbReference type="ARBA" id="ARBA00038359"/>
    </source>
</evidence>
<feature type="transmembrane region" description="Helical" evidence="7">
    <location>
        <begin position="136"/>
        <end position="156"/>
    </location>
</feature>
<evidence type="ECO:0000259" key="8">
    <source>
        <dbReference type="Pfam" id="PF20684"/>
    </source>
</evidence>
<feature type="region of interest" description="Disordered" evidence="6">
    <location>
        <begin position="289"/>
        <end position="324"/>
    </location>
</feature>
<dbReference type="Pfam" id="PF20684">
    <property type="entry name" value="Fung_rhodopsin"/>
    <property type="match status" value="1"/>
</dbReference>
<feature type="transmembrane region" description="Helical" evidence="7">
    <location>
        <begin position="52"/>
        <end position="73"/>
    </location>
</feature>
<dbReference type="GO" id="GO:0016020">
    <property type="term" value="C:membrane"/>
    <property type="evidence" value="ECO:0007669"/>
    <property type="project" value="UniProtKB-SubCell"/>
</dbReference>
<evidence type="ECO:0000256" key="7">
    <source>
        <dbReference type="SAM" id="Phobius"/>
    </source>
</evidence>
<keyword evidence="10" id="KW-1185">Reference proteome</keyword>
<feature type="domain" description="Rhodopsin" evidence="8">
    <location>
        <begin position="36"/>
        <end position="283"/>
    </location>
</feature>
<accession>A0AA39V9G4</accession>
<keyword evidence="3 7" id="KW-1133">Transmembrane helix</keyword>
<organism evidence="9 10">
    <name type="scientific">Cladonia borealis</name>
    <dbReference type="NCBI Taxonomy" id="184061"/>
    <lineage>
        <taxon>Eukaryota</taxon>
        <taxon>Fungi</taxon>
        <taxon>Dikarya</taxon>
        <taxon>Ascomycota</taxon>
        <taxon>Pezizomycotina</taxon>
        <taxon>Lecanoromycetes</taxon>
        <taxon>OSLEUM clade</taxon>
        <taxon>Lecanoromycetidae</taxon>
        <taxon>Lecanorales</taxon>
        <taxon>Lecanorineae</taxon>
        <taxon>Cladoniaceae</taxon>
        <taxon>Cladonia</taxon>
    </lineage>
</organism>
<feature type="transmembrane region" description="Helical" evidence="7">
    <location>
        <begin position="182"/>
        <end position="207"/>
    </location>
</feature>
<evidence type="ECO:0000256" key="4">
    <source>
        <dbReference type="ARBA" id="ARBA00023136"/>
    </source>
</evidence>
<dbReference type="AlphaFoldDB" id="A0AA39V9G4"/>
<comment type="subcellular location">
    <subcellularLocation>
        <location evidence="1">Membrane</location>
        <topology evidence="1">Multi-pass membrane protein</topology>
    </subcellularLocation>
</comment>
<keyword evidence="4 7" id="KW-0472">Membrane</keyword>
<sequence length="391" mass="43187">MASLESPPAGGDRNRGPALGITIIIFDVLATISVLARMYVRSRNVKQIGLDDVFIVLSLTTWIVAGAFIAFAIRHGLGRHAYYLSLTPELLADFTPAWKWQLLTEWVAAFTLFFTRISICLFLLRIFGAVRQWRRILYCALAFITVTNIPFAIIGITECRPVRKNWDHSIPGKCVSPEVVEFAVYGSGVVSAISDWILSSLPILCLWKAQMRPRLKAGICVLMAMGFFSGICAICRTALTKGVFGNDPTWDAFSWDLAEIYDSLEQDIGIIAACIPTLKPLFSSQRSAKNSARQLEDQRPLHRYPDKSTPSSSKARTAHESAGTYQVEIGPGSLIRTEEVGLESMDQTGGNVEISLVKTVDIFHQRNQDSIPGIWSAVSHPQDDGTNYGQA</sequence>
<evidence type="ECO:0000256" key="3">
    <source>
        <dbReference type="ARBA" id="ARBA00022989"/>
    </source>
</evidence>
<evidence type="ECO:0000313" key="10">
    <source>
        <dbReference type="Proteomes" id="UP001166286"/>
    </source>
</evidence>
<evidence type="ECO:0000313" key="9">
    <source>
        <dbReference type="EMBL" id="KAK0515475.1"/>
    </source>
</evidence>
<reference evidence="9" key="1">
    <citation type="submission" date="2023-03" db="EMBL/GenBank/DDBJ databases">
        <title>Complete genome of Cladonia borealis.</title>
        <authorList>
            <person name="Park H."/>
        </authorList>
    </citation>
    <scope>NUCLEOTIDE SEQUENCE</scope>
    <source>
        <strain evidence="9">ANT050790</strain>
    </source>
</reference>
<evidence type="ECO:0000256" key="2">
    <source>
        <dbReference type="ARBA" id="ARBA00022692"/>
    </source>
</evidence>
<evidence type="ECO:0000256" key="1">
    <source>
        <dbReference type="ARBA" id="ARBA00004141"/>
    </source>
</evidence>
<evidence type="ECO:0000256" key="6">
    <source>
        <dbReference type="SAM" id="MobiDB-lite"/>
    </source>
</evidence>
<keyword evidence="2 7" id="KW-0812">Transmembrane</keyword>
<gene>
    <name evidence="9" type="ORF">JMJ35_001509</name>
</gene>
<name>A0AA39V9G4_9LECA</name>
<dbReference type="EMBL" id="JAFEKC020000003">
    <property type="protein sequence ID" value="KAK0515475.1"/>
    <property type="molecule type" value="Genomic_DNA"/>
</dbReference>
<comment type="similarity">
    <text evidence="5">Belongs to the SAT4 family.</text>
</comment>